<dbReference type="PANTHER" id="PTHR34185:SF3">
    <property type="entry name" value="DNA INTEGRITY SCANNING PROTEIN DISA"/>
    <property type="match status" value="1"/>
</dbReference>
<dbReference type="Gene3D" id="3.40.1700.10">
    <property type="entry name" value="DNA integrity scanning protein, DisA, N-terminal domain"/>
    <property type="match status" value="1"/>
</dbReference>
<dbReference type="InterPro" id="IPR010994">
    <property type="entry name" value="RuvA_2-like"/>
</dbReference>
<keyword evidence="2" id="KW-0808">Transferase</keyword>
<name>A0A1F5UYF6_FRAXR</name>
<evidence type="ECO:0000256" key="1">
    <source>
        <dbReference type="ARBA" id="ARBA00000877"/>
    </source>
</evidence>
<dbReference type="STRING" id="1817864.A2Z21_04840"/>
<evidence type="ECO:0000313" key="8">
    <source>
        <dbReference type="Proteomes" id="UP000179157"/>
    </source>
</evidence>
<evidence type="ECO:0000256" key="2">
    <source>
        <dbReference type="ARBA" id="ARBA00022679"/>
    </source>
</evidence>
<dbReference type="Gene3D" id="1.10.150.20">
    <property type="entry name" value="5' to 3' exonuclease, C-terminal subdomain"/>
    <property type="match status" value="1"/>
</dbReference>
<evidence type="ECO:0000313" key="7">
    <source>
        <dbReference type="EMBL" id="OGF56186.1"/>
    </source>
</evidence>
<dbReference type="SUPFAM" id="SSF143597">
    <property type="entry name" value="YojJ-like"/>
    <property type="match status" value="1"/>
</dbReference>
<dbReference type="EMBL" id="MFGX01000040">
    <property type="protein sequence ID" value="OGF56186.1"/>
    <property type="molecule type" value="Genomic_DNA"/>
</dbReference>
<keyword evidence="4" id="KW-0547">Nucleotide-binding</keyword>
<dbReference type="AlphaFoldDB" id="A0A1F5UYF6"/>
<dbReference type="PANTHER" id="PTHR34185">
    <property type="entry name" value="DIADENYLATE CYCLASE"/>
    <property type="match status" value="1"/>
</dbReference>
<evidence type="ECO:0000256" key="5">
    <source>
        <dbReference type="ARBA" id="ARBA00022840"/>
    </source>
</evidence>
<dbReference type="InterPro" id="IPR050338">
    <property type="entry name" value="DisA"/>
</dbReference>
<proteinExistence type="predicted"/>
<gene>
    <name evidence="7" type="ORF">A2Z21_04840</name>
</gene>
<comment type="caution">
    <text evidence="7">The sequence shown here is derived from an EMBL/GenBank/DDBJ whole genome shotgun (WGS) entry which is preliminary data.</text>
</comment>
<evidence type="ECO:0000256" key="3">
    <source>
        <dbReference type="ARBA" id="ARBA00022695"/>
    </source>
</evidence>
<keyword evidence="5" id="KW-0067">ATP-binding</keyword>
<organism evidence="7 8">
    <name type="scientific">Fraserbacteria sp. (strain RBG_16_55_9)</name>
    <dbReference type="NCBI Taxonomy" id="1817864"/>
    <lineage>
        <taxon>Bacteria</taxon>
        <taxon>Candidatus Fraseribacteriota</taxon>
    </lineage>
</organism>
<keyword evidence="3" id="KW-0548">Nucleotidyltransferase</keyword>
<evidence type="ECO:0000256" key="4">
    <source>
        <dbReference type="ARBA" id="ARBA00022741"/>
    </source>
</evidence>
<dbReference type="GO" id="GO:0004016">
    <property type="term" value="F:adenylate cyclase activity"/>
    <property type="evidence" value="ECO:0007669"/>
    <property type="project" value="TreeGrafter"/>
</dbReference>
<comment type="catalytic activity">
    <reaction evidence="1">
        <text>2 ATP = 3',3'-c-di-AMP + 2 diphosphate</text>
        <dbReference type="Rhea" id="RHEA:35655"/>
        <dbReference type="ChEBI" id="CHEBI:30616"/>
        <dbReference type="ChEBI" id="CHEBI:33019"/>
        <dbReference type="ChEBI" id="CHEBI:71500"/>
        <dbReference type="EC" id="2.7.7.85"/>
    </reaction>
</comment>
<dbReference type="Pfam" id="PF10635">
    <property type="entry name" value="DisA-linker"/>
    <property type="match status" value="1"/>
</dbReference>
<dbReference type="SUPFAM" id="SSF47781">
    <property type="entry name" value="RuvA domain 2-like"/>
    <property type="match status" value="1"/>
</dbReference>
<dbReference type="GO" id="GO:0106408">
    <property type="term" value="F:diadenylate cyclase activity"/>
    <property type="evidence" value="ECO:0007669"/>
    <property type="project" value="UniProtKB-EC"/>
</dbReference>
<dbReference type="Gene3D" id="1.20.1260.110">
    <property type="entry name" value="DNA integrity scanning linker region"/>
    <property type="match status" value="1"/>
</dbReference>
<dbReference type="NCBIfam" id="NF010009">
    <property type="entry name" value="PRK13482.1"/>
    <property type="match status" value="1"/>
</dbReference>
<dbReference type="InterPro" id="IPR018906">
    <property type="entry name" value="DNA_integrity_scan_DisA_link"/>
</dbReference>
<dbReference type="InterPro" id="IPR003390">
    <property type="entry name" value="DNA_integrity_scan_DisA_N"/>
</dbReference>
<sequence length="355" mass="40325">MSTSRYKEEALLQILRGIAPGTPLRDAINNIVDLRHGGLLVIANDDKAQAVVRSGFELRTKLTPQRLVELSKMDRAIVIDEDMQTILYANAYLVPDPEIPSEETGTRHLTAEKVARQLGVAAIAISATRGRVTVYYGLYKHLLQDTITLTARANQALRILEQYRATFDDFSRELTALEFEGRVLPYHIANLVQTIMQMLAIQDEIEQIFVELGEEKELMELQLDWLMLDVRDAFVLMIRDFQANDRSPEKIIAEIQSLSPEELLSTERVMEALGYEAEEEALDVTIASRGYRVLSQIPRIPISVIENVADEFHELQNILDASEEELMEVKGVAEVRARAIRLGLQRLKRSLLLWE</sequence>
<dbReference type="PROSITE" id="PS51794">
    <property type="entry name" value="DAC"/>
    <property type="match status" value="1"/>
</dbReference>
<protein>
    <submittedName>
        <fullName evidence="7">DNA integrity scanning protein DisA</fullName>
    </submittedName>
</protein>
<dbReference type="InterPro" id="IPR038331">
    <property type="entry name" value="DisA_sf"/>
</dbReference>
<reference evidence="7 8" key="1">
    <citation type="journal article" date="2016" name="Nat. Commun.">
        <title>Thousands of microbial genomes shed light on interconnected biogeochemical processes in an aquifer system.</title>
        <authorList>
            <person name="Anantharaman K."/>
            <person name="Brown C.T."/>
            <person name="Hug L.A."/>
            <person name="Sharon I."/>
            <person name="Castelle C.J."/>
            <person name="Probst A.J."/>
            <person name="Thomas B.C."/>
            <person name="Singh A."/>
            <person name="Wilkins M.J."/>
            <person name="Karaoz U."/>
            <person name="Brodie E.L."/>
            <person name="Williams K.H."/>
            <person name="Hubbard S.S."/>
            <person name="Banfield J.F."/>
        </authorList>
    </citation>
    <scope>NUCLEOTIDE SEQUENCE [LARGE SCALE GENOMIC DNA]</scope>
    <source>
        <strain evidence="8">RBG_16_55_9</strain>
    </source>
</reference>
<accession>A0A1F5UYF6</accession>
<dbReference type="Proteomes" id="UP000179157">
    <property type="component" value="Unassembled WGS sequence"/>
</dbReference>
<dbReference type="Pfam" id="PF02457">
    <property type="entry name" value="DAC"/>
    <property type="match status" value="1"/>
</dbReference>
<dbReference type="GO" id="GO:0005524">
    <property type="term" value="F:ATP binding"/>
    <property type="evidence" value="ECO:0007669"/>
    <property type="project" value="UniProtKB-KW"/>
</dbReference>
<dbReference type="InterPro" id="IPR036888">
    <property type="entry name" value="DNA_integrity_DisA_N_sf"/>
</dbReference>
<feature type="domain" description="DAC" evidence="6">
    <location>
        <begin position="8"/>
        <end position="146"/>
    </location>
</feature>
<evidence type="ECO:0000259" key="6">
    <source>
        <dbReference type="PROSITE" id="PS51794"/>
    </source>
</evidence>